<gene>
    <name evidence="1" type="ORF">AVDCRST_MAG79-1824</name>
</gene>
<sequence length="235" mass="25245">MINVWHQADEITIKDPILGERKFMIAEDEFVGAIGTGQCPNGGVHVYDITGDLEKAPVKVGSWNIDDTGPAENNTYDPGDGLDAVGGCTAHVFQLHPKEKLMTIAYYNGGVRVVDLTGLVGVALGKQGVGGMREVGFYRFKDSNTWAVKTPQASRNGFYLYGNDHKRGFDVYKWTPTGTPTTNGGGIWRTPEQTVEAMKTYQASGGKIGLGALCLINLGQETEDAAKAAGMTIAR</sequence>
<reference evidence="1" key="1">
    <citation type="submission" date="2020-02" db="EMBL/GenBank/DDBJ databases">
        <authorList>
            <person name="Meier V. D."/>
        </authorList>
    </citation>
    <scope>NUCLEOTIDE SEQUENCE</scope>
    <source>
        <strain evidence="1">AVDCRST_MAG79</strain>
    </source>
</reference>
<proteinExistence type="predicted"/>
<protein>
    <submittedName>
        <fullName evidence="1">Uncharacterized protein</fullName>
    </submittedName>
</protein>
<name>A0A6J4U4Y9_9ACTN</name>
<evidence type="ECO:0000313" key="1">
    <source>
        <dbReference type="EMBL" id="CAA9540585.1"/>
    </source>
</evidence>
<organism evidence="1">
    <name type="scientific">uncultured Thermoleophilia bacterium</name>
    <dbReference type="NCBI Taxonomy" id="1497501"/>
    <lineage>
        <taxon>Bacteria</taxon>
        <taxon>Bacillati</taxon>
        <taxon>Actinomycetota</taxon>
        <taxon>Thermoleophilia</taxon>
        <taxon>environmental samples</taxon>
    </lineage>
</organism>
<accession>A0A6J4U4Y9</accession>
<dbReference type="AlphaFoldDB" id="A0A6J4U4Y9"/>
<dbReference type="EMBL" id="CADCWC010000274">
    <property type="protein sequence ID" value="CAA9540585.1"/>
    <property type="molecule type" value="Genomic_DNA"/>
</dbReference>